<dbReference type="InterPro" id="IPR013389">
    <property type="entry name" value="CRISPR-assoc_prot_Cas8b"/>
</dbReference>
<feature type="region of interest" description="Disordered" evidence="1">
    <location>
        <begin position="93"/>
        <end position="114"/>
    </location>
</feature>
<gene>
    <name evidence="2" type="ORF">Pmgp_00523</name>
</gene>
<protein>
    <recommendedName>
        <fullName evidence="4">CRISPR-associated protein</fullName>
    </recommendedName>
</protein>
<dbReference type="RefSeq" id="WP_134212403.1">
    <property type="nucleotide sequence ID" value="NZ_QFFZ01000003.1"/>
</dbReference>
<evidence type="ECO:0000313" key="2">
    <source>
        <dbReference type="EMBL" id="TEB13227.1"/>
    </source>
</evidence>
<proteinExistence type="predicted"/>
<organism evidence="2 3">
    <name type="scientific">Pelotomaculum propionicicum</name>
    <dbReference type="NCBI Taxonomy" id="258475"/>
    <lineage>
        <taxon>Bacteria</taxon>
        <taxon>Bacillati</taxon>
        <taxon>Bacillota</taxon>
        <taxon>Clostridia</taxon>
        <taxon>Eubacteriales</taxon>
        <taxon>Desulfotomaculaceae</taxon>
        <taxon>Pelotomaculum</taxon>
    </lineage>
</organism>
<comment type="caution">
    <text evidence="2">The sequence shown here is derived from an EMBL/GenBank/DDBJ whole genome shotgun (WGS) entry which is preliminary data.</text>
</comment>
<name>A0A4Y7RY39_9FIRM</name>
<dbReference type="EMBL" id="QFFZ01000003">
    <property type="protein sequence ID" value="TEB13227.1"/>
    <property type="molecule type" value="Genomic_DNA"/>
</dbReference>
<dbReference type="Proteomes" id="UP000297597">
    <property type="component" value="Unassembled WGS sequence"/>
</dbReference>
<dbReference type="AlphaFoldDB" id="A0A4Y7RY39"/>
<evidence type="ECO:0008006" key="4">
    <source>
        <dbReference type="Google" id="ProtNLM"/>
    </source>
</evidence>
<keyword evidence="3" id="KW-1185">Reference proteome</keyword>
<dbReference type="Pfam" id="PF09484">
    <property type="entry name" value="Cas_TM1802"/>
    <property type="match status" value="1"/>
</dbReference>
<sequence length="677" mass="76524">MIGAMRTIALDYLTEKLIEKDLPPDNESWYQGLRKNSPGKLFPYLVEDSGKITMVYILEKCGDDLVHLTVQDIIDNADHSTYGCTPDKLPFMRPTGPQSPQVGPVIKRSYDRTKGGGPSEKILVTTMKYFSEIAQEDKPWSLYFQEILNVLYCTKIKIPNGDIINWRESGYVNMLACAVDKIGPQSGTVFLTVRDSKGRLPGENALYVDYLLTEKLAGERYATLQAPAKEKETCCLCNTRDVAIFPNALKGAGINLNNVDRAGAFPGIDTLHAWKKYALCGSCADLLYIYKFHVLKKAGPKKDRQPFGARIAGDSALIIPSFIPGLPAESRLEVIVEAKGYIENIPTDVEFDEDRILDLLKDKETILNLIIIWADVGQEIGNVTGMITNVLPSRLKELSEINGKSLDWKHPLFPKVKLQQGLVNFAPDLSLRALRPLFHRPGGKKAEGANKSRQLFQVKRQIAACVYLQNQIPLERFWEEVLTTARWYWLNAIEQKDGYKGLLYEGLSKKGPFLTAAGWIRHLNWWLYYFKRVGVMEMGKEHFEPNMDELKKYFGPESGINTTDKAFAFMLGVLYGKLLEVQAARKVNVSANALSWLKRLTLRGKDLPELYIKVREKLLAYGTEKNEEVRKLITEIGRVGLKLGDNIKLNDIQTNYYLLLGQSMTVEILPVKEKNKE</sequence>
<dbReference type="OrthoDB" id="5422815at2"/>
<evidence type="ECO:0000313" key="3">
    <source>
        <dbReference type="Proteomes" id="UP000297597"/>
    </source>
</evidence>
<accession>A0A4Y7RY39</accession>
<evidence type="ECO:0000256" key="1">
    <source>
        <dbReference type="SAM" id="MobiDB-lite"/>
    </source>
</evidence>
<reference evidence="2 3" key="1">
    <citation type="journal article" date="2018" name="Environ. Microbiol.">
        <title>Novel energy conservation strategies and behaviour of Pelotomaculum schinkii driving syntrophic propionate catabolism.</title>
        <authorList>
            <person name="Hidalgo-Ahumada C.A.P."/>
            <person name="Nobu M.K."/>
            <person name="Narihiro T."/>
            <person name="Tamaki H."/>
            <person name="Liu W.T."/>
            <person name="Kamagata Y."/>
            <person name="Stams A.J.M."/>
            <person name="Imachi H."/>
            <person name="Sousa D.Z."/>
        </authorList>
    </citation>
    <scope>NUCLEOTIDE SEQUENCE [LARGE SCALE GENOMIC DNA]</scope>
    <source>
        <strain evidence="2 3">MGP</strain>
    </source>
</reference>